<dbReference type="Pfam" id="PF04101">
    <property type="entry name" value="Glyco_tran_28_C"/>
    <property type="match status" value="1"/>
</dbReference>
<feature type="binding site" evidence="10">
    <location>
        <begin position="13"/>
        <end position="15"/>
    </location>
    <ligand>
        <name>UDP-N-acetyl-alpha-D-glucosamine</name>
        <dbReference type="ChEBI" id="CHEBI:57705"/>
    </ligand>
</feature>
<evidence type="ECO:0000256" key="5">
    <source>
        <dbReference type="ARBA" id="ARBA00022960"/>
    </source>
</evidence>
<keyword evidence="7 10" id="KW-0472">Membrane</keyword>
<dbReference type="GO" id="GO:0071555">
    <property type="term" value="P:cell wall organization"/>
    <property type="evidence" value="ECO:0007669"/>
    <property type="project" value="UniProtKB-KW"/>
</dbReference>
<evidence type="ECO:0000256" key="4">
    <source>
        <dbReference type="ARBA" id="ARBA00022679"/>
    </source>
</evidence>
<dbReference type="GeneID" id="93043794"/>
<comment type="caution">
    <text evidence="13">The sequence shown here is derived from an EMBL/GenBank/DDBJ whole genome shotgun (WGS) entry which is preliminary data.</text>
</comment>
<comment type="pathway">
    <text evidence="10">Cell wall biogenesis; peptidoglycan biosynthesis.</text>
</comment>
<keyword evidence="14" id="KW-1185">Reference proteome</keyword>
<evidence type="ECO:0000259" key="12">
    <source>
        <dbReference type="Pfam" id="PF04101"/>
    </source>
</evidence>
<evidence type="ECO:0000256" key="2">
    <source>
        <dbReference type="ARBA" id="ARBA00022618"/>
    </source>
</evidence>
<dbReference type="NCBIfam" id="NF009102">
    <property type="entry name" value="PRK12446.1"/>
    <property type="match status" value="1"/>
</dbReference>
<dbReference type="InterPro" id="IPR004276">
    <property type="entry name" value="GlycoTrans_28_N"/>
</dbReference>
<name>A0A9X3XK96_9CLOT</name>
<sequence>MSKYKIIMTGGGTAGHVTPNLALVPRLKEEGFDIKYIGSKDGIEKEIIKDANIPYYEISSGKLRRYFDIKNFTDPFKVMKGVIEANKIIKKEKPDIIFSKGGFVAVPVVIAASMKRIPVVSHESDLTPGLANKLSAPFCSKLCVTFRESLNYIKDGKGVLTGTPIRKEILSGSAIKGKQICGFNDNKEILFIIGGSLGAKSINEEVRKNIKTLLESFNIIHICGKGNLDKKLNNLKGYVQYEYVKDELPHLLKAADYVISRAGANVIFELLALNKPTLLIPLSKKISRGDQILNAKSFEKEGYSVVLDEDEMMENKEMLLTKINELKEKSGALVKNMKKSGITNGVDAILGVINQSMELNK</sequence>
<keyword evidence="1 10" id="KW-1003">Cell membrane</keyword>
<evidence type="ECO:0000313" key="13">
    <source>
        <dbReference type="EMBL" id="MDC4240930.1"/>
    </source>
</evidence>
<keyword evidence="4 10" id="KW-0808">Transferase</keyword>
<evidence type="ECO:0000256" key="3">
    <source>
        <dbReference type="ARBA" id="ARBA00022676"/>
    </source>
</evidence>
<evidence type="ECO:0000259" key="11">
    <source>
        <dbReference type="Pfam" id="PF03033"/>
    </source>
</evidence>
<comment type="catalytic activity">
    <reaction evidence="10">
        <text>di-trans,octa-cis-undecaprenyl diphospho-N-acetyl-alpha-D-muramoyl-L-alanyl-D-glutamyl-meso-2,6-diaminopimeloyl-D-alanyl-D-alanine + UDP-N-acetyl-alpha-D-glucosamine = di-trans,octa-cis-undecaprenyl diphospho-[N-acetyl-alpha-D-glucosaminyl-(1-&gt;4)]-N-acetyl-alpha-D-muramoyl-L-alanyl-D-glutamyl-meso-2,6-diaminopimeloyl-D-alanyl-D-alanine + UDP + H(+)</text>
        <dbReference type="Rhea" id="RHEA:31227"/>
        <dbReference type="ChEBI" id="CHEBI:15378"/>
        <dbReference type="ChEBI" id="CHEBI:57705"/>
        <dbReference type="ChEBI" id="CHEBI:58223"/>
        <dbReference type="ChEBI" id="CHEBI:61387"/>
        <dbReference type="ChEBI" id="CHEBI:61388"/>
        <dbReference type="EC" id="2.4.1.227"/>
    </reaction>
</comment>
<evidence type="ECO:0000313" key="14">
    <source>
        <dbReference type="Proteomes" id="UP001141183"/>
    </source>
</evidence>
<proteinExistence type="inferred from homology"/>
<keyword evidence="9 10" id="KW-0961">Cell wall biogenesis/degradation</keyword>
<feature type="domain" description="Glycosyltransferase family 28 N-terminal" evidence="11">
    <location>
        <begin position="6"/>
        <end position="141"/>
    </location>
</feature>
<dbReference type="GO" id="GO:0005975">
    <property type="term" value="P:carbohydrate metabolic process"/>
    <property type="evidence" value="ECO:0007669"/>
    <property type="project" value="InterPro"/>
</dbReference>
<dbReference type="Pfam" id="PF03033">
    <property type="entry name" value="Glyco_transf_28"/>
    <property type="match status" value="1"/>
</dbReference>
<organism evidence="13 14">
    <name type="scientific">Clostridium tertium</name>
    <dbReference type="NCBI Taxonomy" id="1559"/>
    <lineage>
        <taxon>Bacteria</taxon>
        <taxon>Bacillati</taxon>
        <taxon>Bacillota</taxon>
        <taxon>Clostridia</taxon>
        <taxon>Eubacteriales</taxon>
        <taxon>Clostridiaceae</taxon>
        <taxon>Clostridium</taxon>
    </lineage>
</organism>
<dbReference type="PANTHER" id="PTHR21015:SF27">
    <property type="entry name" value="UDP-N-ACETYLGLUCOSAMINE--N-ACETYLMURAMYL-(PENTAPEPTIDE) PYROPHOSPHORYL-UNDECAPRENOL N-ACETYLGLUCOSAMINE TRANSFERASE"/>
    <property type="match status" value="1"/>
</dbReference>
<evidence type="ECO:0000256" key="9">
    <source>
        <dbReference type="ARBA" id="ARBA00023316"/>
    </source>
</evidence>
<feature type="binding site" evidence="10">
    <location>
        <position position="166"/>
    </location>
    <ligand>
        <name>UDP-N-acetyl-alpha-D-glucosamine</name>
        <dbReference type="ChEBI" id="CHEBI:57705"/>
    </ligand>
</feature>
<dbReference type="GO" id="GO:0008360">
    <property type="term" value="P:regulation of cell shape"/>
    <property type="evidence" value="ECO:0007669"/>
    <property type="project" value="UniProtKB-KW"/>
</dbReference>
<dbReference type="Proteomes" id="UP001141183">
    <property type="component" value="Unassembled WGS sequence"/>
</dbReference>
<dbReference type="EC" id="2.4.1.227" evidence="10"/>
<protein>
    <recommendedName>
        <fullName evidence="10">UDP-N-acetylglucosamine--N-acetylmuramyl-(pentapeptide) pyrophosphoryl-undecaprenol N-acetylglucosamine transferase</fullName>
        <ecNumber evidence="10">2.4.1.227</ecNumber>
    </recommendedName>
    <alternativeName>
        <fullName evidence="10">Undecaprenyl-PP-MurNAc-pentapeptide-UDPGlcNAc GlcNAc transferase</fullName>
    </alternativeName>
</protein>
<evidence type="ECO:0000256" key="6">
    <source>
        <dbReference type="ARBA" id="ARBA00022984"/>
    </source>
</evidence>
<comment type="function">
    <text evidence="10">Cell wall formation. Catalyzes the transfer of a GlcNAc subunit on undecaprenyl-pyrophosphoryl-MurNAc-pentapeptide (lipid intermediate I) to form undecaprenyl-pyrophosphoryl-MurNAc-(pentapeptide)GlcNAc (lipid intermediate II).</text>
</comment>
<dbReference type="NCBIfam" id="TIGR01133">
    <property type="entry name" value="murG"/>
    <property type="match status" value="1"/>
</dbReference>
<dbReference type="SUPFAM" id="SSF53756">
    <property type="entry name" value="UDP-Glycosyltransferase/glycogen phosphorylase"/>
    <property type="match status" value="1"/>
</dbReference>
<feature type="binding site" evidence="10">
    <location>
        <position position="291"/>
    </location>
    <ligand>
        <name>UDP-N-acetyl-alpha-D-glucosamine</name>
        <dbReference type="ChEBI" id="CHEBI:57705"/>
    </ligand>
</feature>
<keyword evidence="2 10" id="KW-0132">Cell division</keyword>
<comment type="caution">
    <text evidence="10">Lacks conserved residue(s) required for the propagation of feature annotation.</text>
</comment>
<dbReference type="GO" id="GO:0051301">
    <property type="term" value="P:cell division"/>
    <property type="evidence" value="ECO:0007669"/>
    <property type="project" value="UniProtKB-KW"/>
</dbReference>
<accession>A0A9X3XK96</accession>
<evidence type="ECO:0000256" key="8">
    <source>
        <dbReference type="ARBA" id="ARBA00023306"/>
    </source>
</evidence>
<dbReference type="RefSeq" id="WP_008677989.1">
    <property type="nucleotide sequence ID" value="NZ_BAAACM010000015.1"/>
</dbReference>
<comment type="subcellular location">
    <subcellularLocation>
        <location evidence="10">Cell membrane</location>
        <topology evidence="10">Peripheral membrane protein</topology>
        <orientation evidence="10">Cytoplasmic side</orientation>
    </subcellularLocation>
</comment>
<gene>
    <name evidence="10" type="primary">murG</name>
    <name evidence="13" type="ORF">NE398_12255</name>
</gene>
<evidence type="ECO:0000256" key="1">
    <source>
        <dbReference type="ARBA" id="ARBA00022475"/>
    </source>
</evidence>
<dbReference type="GO" id="GO:0005886">
    <property type="term" value="C:plasma membrane"/>
    <property type="evidence" value="ECO:0007669"/>
    <property type="project" value="UniProtKB-SubCell"/>
</dbReference>
<dbReference type="CDD" id="cd03785">
    <property type="entry name" value="GT28_MurG"/>
    <property type="match status" value="1"/>
</dbReference>
<dbReference type="AlphaFoldDB" id="A0A9X3XK96"/>
<evidence type="ECO:0000256" key="7">
    <source>
        <dbReference type="ARBA" id="ARBA00023136"/>
    </source>
</evidence>
<dbReference type="InterPro" id="IPR006009">
    <property type="entry name" value="GlcNAc_MurG"/>
</dbReference>
<feature type="domain" description="Glycosyl transferase family 28 C-terminal" evidence="12">
    <location>
        <begin position="190"/>
        <end position="340"/>
    </location>
</feature>
<dbReference type="PANTHER" id="PTHR21015">
    <property type="entry name" value="UDP-N-ACETYLGLUCOSAMINE--N-ACETYLMURAMYL-(PENTAPEPTIDE) PYROPHOSPHORYL-UNDECAPRENOL N-ACETYLGLUCOSAMINE TRANSFERASE 1"/>
    <property type="match status" value="1"/>
</dbReference>
<dbReference type="HAMAP" id="MF_00033">
    <property type="entry name" value="MurG"/>
    <property type="match status" value="1"/>
</dbReference>
<evidence type="ECO:0000256" key="10">
    <source>
        <dbReference type="HAMAP-Rule" id="MF_00033"/>
    </source>
</evidence>
<dbReference type="EMBL" id="JAMRYU010000012">
    <property type="protein sequence ID" value="MDC4240930.1"/>
    <property type="molecule type" value="Genomic_DNA"/>
</dbReference>
<keyword evidence="5 10" id="KW-0133">Cell shape</keyword>
<feature type="binding site" evidence="10">
    <location>
        <position position="196"/>
    </location>
    <ligand>
        <name>UDP-N-acetyl-alpha-D-glucosamine</name>
        <dbReference type="ChEBI" id="CHEBI:57705"/>
    </ligand>
</feature>
<keyword evidence="3 10" id="KW-0328">Glycosyltransferase</keyword>
<dbReference type="GO" id="GO:0009252">
    <property type="term" value="P:peptidoglycan biosynthetic process"/>
    <property type="evidence" value="ECO:0007669"/>
    <property type="project" value="UniProtKB-UniRule"/>
</dbReference>
<dbReference type="InterPro" id="IPR007235">
    <property type="entry name" value="Glyco_trans_28_C"/>
</dbReference>
<dbReference type="Gene3D" id="3.40.50.2000">
    <property type="entry name" value="Glycogen Phosphorylase B"/>
    <property type="match status" value="2"/>
</dbReference>
<dbReference type="GO" id="GO:0050511">
    <property type="term" value="F:undecaprenyldiphospho-muramoylpentapeptide beta-N-acetylglucosaminyltransferase activity"/>
    <property type="evidence" value="ECO:0007669"/>
    <property type="project" value="UniProtKB-UniRule"/>
</dbReference>
<keyword evidence="8 10" id="KW-0131">Cell cycle</keyword>
<comment type="similarity">
    <text evidence="10">Belongs to the glycosyltransferase 28 family. MurG subfamily.</text>
</comment>
<keyword evidence="6 10" id="KW-0573">Peptidoglycan synthesis</keyword>
<reference evidence="13" key="1">
    <citation type="submission" date="2022-05" db="EMBL/GenBank/DDBJ databases">
        <title>Draft genome sequence of Clostridium tertium strain CP3 isolated from Peru.</title>
        <authorList>
            <person name="Hurtado R."/>
            <person name="Lima L."/>
            <person name="Sousa T."/>
            <person name="Jaiswal A.K."/>
            <person name="Tiwari S."/>
            <person name="Maturrano L."/>
            <person name="Brenig B."/>
            <person name="Azevedo V."/>
        </authorList>
    </citation>
    <scope>NUCLEOTIDE SEQUENCE</scope>
    <source>
        <strain evidence="13">CP3</strain>
    </source>
</reference>